<dbReference type="Proteomes" id="UP000651050">
    <property type="component" value="Unassembled WGS sequence"/>
</dbReference>
<dbReference type="RefSeq" id="WP_196987875.1">
    <property type="nucleotide sequence ID" value="NZ_JADWYS010000001.1"/>
</dbReference>
<name>A0A931H7T8_9BURK</name>
<comment type="caution">
    <text evidence="1">The sequence shown here is derived from an EMBL/GenBank/DDBJ whole genome shotgun (WGS) entry which is preliminary data.</text>
</comment>
<proteinExistence type="predicted"/>
<reference evidence="1" key="1">
    <citation type="submission" date="2020-11" db="EMBL/GenBank/DDBJ databases">
        <title>Bacterial whole genome sequence for Caenimonas sp. DR4.4.</title>
        <authorList>
            <person name="Le V."/>
            <person name="Ko S.-R."/>
            <person name="Ahn C.-Y."/>
            <person name="Oh H.-M."/>
        </authorList>
    </citation>
    <scope>NUCLEOTIDE SEQUENCE</scope>
    <source>
        <strain evidence="1">DR4.4</strain>
    </source>
</reference>
<organism evidence="1 2">
    <name type="scientific">Caenimonas aquaedulcis</name>
    <dbReference type="NCBI Taxonomy" id="2793270"/>
    <lineage>
        <taxon>Bacteria</taxon>
        <taxon>Pseudomonadati</taxon>
        <taxon>Pseudomonadota</taxon>
        <taxon>Betaproteobacteria</taxon>
        <taxon>Burkholderiales</taxon>
        <taxon>Comamonadaceae</taxon>
        <taxon>Caenimonas</taxon>
    </lineage>
</organism>
<evidence type="ECO:0000313" key="1">
    <source>
        <dbReference type="EMBL" id="MBG9390118.1"/>
    </source>
</evidence>
<gene>
    <name evidence="1" type="ORF">I5803_18965</name>
</gene>
<keyword evidence="2" id="KW-1185">Reference proteome</keyword>
<accession>A0A931H7T8</accession>
<evidence type="ECO:0000313" key="2">
    <source>
        <dbReference type="Proteomes" id="UP000651050"/>
    </source>
</evidence>
<dbReference type="AlphaFoldDB" id="A0A931H7T8"/>
<dbReference type="EMBL" id="JADWYS010000001">
    <property type="protein sequence ID" value="MBG9390118.1"/>
    <property type="molecule type" value="Genomic_DNA"/>
</dbReference>
<sequence>MSDPSAAPRPIAYTPSVPGAVGKIHARRLREIYRSAGWPCQDAVEIELLAAGLLHRVHAPTGHESLRVTDAGMQLLASTLQRNRAAMSAHEALVERVAIEMGRAGRVAWRGLSLRAQVPGEAEDSPLRWCMARPDVFSIRNTSVATYVDPIVHEVKVRRADLLGDLKHANKRAAYLNLGECWYVLGSDARGRCIGAPDEVPAECGVLVLEKGRLTVARAAPRKSRSGLPFGVWMALAKATPVSGLDEDVQAMLG</sequence>
<protein>
    <submittedName>
        <fullName evidence="1">Uncharacterized protein</fullName>
    </submittedName>
</protein>